<evidence type="ECO:0000256" key="4">
    <source>
        <dbReference type="RuleBase" id="RU003345"/>
    </source>
</evidence>
<evidence type="ECO:0000313" key="7">
    <source>
        <dbReference type="Proteomes" id="UP000305067"/>
    </source>
</evidence>
<feature type="active site" evidence="3">
    <location>
        <position position="250"/>
    </location>
</feature>
<dbReference type="InterPro" id="IPR016162">
    <property type="entry name" value="Ald_DH_N"/>
</dbReference>
<evidence type="ECO:0000256" key="1">
    <source>
        <dbReference type="ARBA" id="ARBA00009986"/>
    </source>
</evidence>
<keyword evidence="2 4" id="KW-0560">Oxidoreductase</keyword>
<sequence>MPIVTPKLIINNQEMPCISGKQMMLIDPSTGKEWYSVDEADSEDVEVAVKHAEAAWPTWSATHAAVKAATMRKFAGLIRKNAKELAEVEARTMGRPVSLLNFDLAVAPAIFDYIASLVETAHSTLTTNTPGLLSYTLNQPYGVTAGIIPWNVPMLMFAFKVAPAVGAGNAIIIKSSEKAPLTPLMLGKLAVEAGFPPGLIQVLSGYGPTVGATLARHMKIRKISFTGSLGVGRLIQKMSSESNLKAVTLELGGKSPTIVFPDADLPSAAKQLAHSILMYSGQSCMCTSRLYIHSSIAEEFTKLYQKAIEAQASVIGSAMDEKTTHGPQVDKIQHDKIKHYIEVGKTEGNVLLGGQNLNQDGFFIQPTVFTDVKDDAVIVREEIFGPVSVLSTFETEEEAIQRANDSEYGLYASVFSKNINRATRVASALDAGSVGVNCTSPTLAPDMPFGGYKQSGLGRELGPSCLYAWKQTKSVFVKLD</sequence>
<dbReference type="Gene3D" id="3.40.309.10">
    <property type="entry name" value="Aldehyde Dehydrogenase, Chain A, domain 2"/>
    <property type="match status" value="1"/>
</dbReference>
<dbReference type="Pfam" id="PF00171">
    <property type="entry name" value="Aldedh"/>
    <property type="match status" value="1"/>
</dbReference>
<dbReference type="FunFam" id="3.40.605.10:FF:000007">
    <property type="entry name" value="NAD/NADP-dependent betaine aldehyde dehydrogenase"/>
    <property type="match status" value="1"/>
</dbReference>
<dbReference type="OrthoDB" id="310895at2759"/>
<reference evidence="6 7" key="1">
    <citation type="journal article" date="2019" name="Nat. Ecol. Evol.">
        <title>Megaphylogeny resolves global patterns of mushroom evolution.</title>
        <authorList>
            <person name="Varga T."/>
            <person name="Krizsan K."/>
            <person name="Foldi C."/>
            <person name="Dima B."/>
            <person name="Sanchez-Garcia M."/>
            <person name="Sanchez-Ramirez S."/>
            <person name="Szollosi G.J."/>
            <person name="Szarkandi J.G."/>
            <person name="Papp V."/>
            <person name="Albert L."/>
            <person name="Andreopoulos W."/>
            <person name="Angelini C."/>
            <person name="Antonin V."/>
            <person name="Barry K.W."/>
            <person name="Bougher N.L."/>
            <person name="Buchanan P."/>
            <person name="Buyck B."/>
            <person name="Bense V."/>
            <person name="Catcheside P."/>
            <person name="Chovatia M."/>
            <person name="Cooper J."/>
            <person name="Damon W."/>
            <person name="Desjardin D."/>
            <person name="Finy P."/>
            <person name="Geml J."/>
            <person name="Haridas S."/>
            <person name="Hughes K."/>
            <person name="Justo A."/>
            <person name="Karasinski D."/>
            <person name="Kautmanova I."/>
            <person name="Kiss B."/>
            <person name="Kocsube S."/>
            <person name="Kotiranta H."/>
            <person name="LaButti K.M."/>
            <person name="Lechner B.E."/>
            <person name="Liimatainen K."/>
            <person name="Lipzen A."/>
            <person name="Lukacs Z."/>
            <person name="Mihaltcheva S."/>
            <person name="Morgado L.N."/>
            <person name="Niskanen T."/>
            <person name="Noordeloos M.E."/>
            <person name="Ohm R.A."/>
            <person name="Ortiz-Santana B."/>
            <person name="Ovrebo C."/>
            <person name="Racz N."/>
            <person name="Riley R."/>
            <person name="Savchenko A."/>
            <person name="Shiryaev A."/>
            <person name="Soop K."/>
            <person name="Spirin V."/>
            <person name="Szebenyi C."/>
            <person name="Tomsovsky M."/>
            <person name="Tulloss R.E."/>
            <person name="Uehling J."/>
            <person name="Grigoriev I.V."/>
            <person name="Vagvolgyi C."/>
            <person name="Papp T."/>
            <person name="Martin F.M."/>
            <person name="Miettinen O."/>
            <person name="Hibbett D.S."/>
            <person name="Nagy L.G."/>
        </authorList>
    </citation>
    <scope>NUCLEOTIDE SEQUENCE [LARGE SCALE GENOMIC DNA]</scope>
    <source>
        <strain evidence="6 7">CBS 309.79</strain>
    </source>
</reference>
<dbReference type="AlphaFoldDB" id="A0A5C3Q7H2"/>
<dbReference type="Proteomes" id="UP000305067">
    <property type="component" value="Unassembled WGS sequence"/>
</dbReference>
<evidence type="ECO:0000259" key="5">
    <source>
        <dbReference type="Pfam" id="PF00171"/>
    </source>
</evidence>
<dbReference type="FunFam" id="3.40.309.10:FF:000012">
    <property type="entry name" value="Betaine aldehyde dehydrogenase"/>
    <property type="match status" value="1"/>
</dbReference>
<feature type="domain" description="Aldehyde dehydrogenase" evidence="5">
    <location>
        <begin position="21"/>
        <end position="475"/>
    </location>
</feature>
<accession>A0A5C3Q7H2</accession>
<dbReference type="InterPro" id="IPR016160">
    <property type="entry name" value="Ald_DH_CS_CYS"/>
</dbReference>
<keyword evidence="7" id="KW-1185">Reference proteome</keyword>
<evidence type="ECO:0000256" key="2">
    <source>
        <dbReference type="ARBA" id="ARBA00023002"/>
    </source>
</evidence>
<dbReference type="GO" id="GO:0016620">
    <property type="term" value="F:oxidoreductase activity, acting on the aldehyde or oxo group of donors, NAD or NADP as acceptor"/>
    <property type="evidence" value="ECO:0007669"/>
    <property type="project" value="InterPro"/>
</dbReference>
<organism evidence="6 7">
    <name type="scientific">Pterulicium gracile</name>
    <dbReference type="NCBI Taxonomy" id="1884261"/>
    <lineage>
        <taxon>Eukaryota</taxon>
        <taxon>Fungi</taxon>
        <taxon>Dikarya</taxon>
        <taxon>Basidiomycota</taxon>
        <taxon>Agaricomycotina</taxon>
        <taxon>Agaricomycetes</taxon>
        <taxon>Agaricomycetidae</taxon>
        <taxon>Agaricales</taxon>
        <taxon>Pleurotineae</taxon>
        <taxon>Pterulaceae</taxon>
        <taxon>Pterulicium</taxon>
    </lineage>
</organism>
<dbReference type="PANTHER" id="PTHR11699">
    <property type="entry name" value="ALDEHYDE DEHYDROGENASE-RELATED"/>
    <property type="match status" value="1"/>
</dbReference>
<dbReference type="InterPro" id="IPR015590">
    <property type="entry name" value="Aldehyde_DH_dom"/>
</dbReference>
<evidence type="ECO:0000256" key="3">
    <source>
        <dbReference type="PROSITE-ProRule" id="PRU10007"/>
    </source>
</evidence>
<dbReference type="PROSITE" id="PS00070">
    <property type="entry name" value="ALDEHYDE_DEHYDR_CYS"/>
    <property type="match status" value="1"/>
</dbReference>
<gene>
    <name evidence="6" type="ORF">BDV98DRAFT_596058</name>
</gene>
<dbReference type="SUPFAM" id="SSF53720">
    <property type="entry name" value="ALDH-like"/>
    <property type="match status" value="1"/>
</dbReference>
<protein>
    <submittedName>
        <fullName evidence="6">Aldehyde dehydrogenase domain-containing protein</fullName>
    </submittedName>
</protein>
<comment type="similarity">
    <text evidence="1 4">Belongs to the aldehyde dehydrogenase family.</text>
</comment>
<proteinExistence type="inferred from homology"/>
<dbReference type="PROSITE" id="PS00687">
    <property type="entry name" value="ALDEHYDE_DEHYDR_GLU"/>
    <property type="match status" value="1"/>
</dbReference>
<dbReference type="Gene3D" id="3.40.605.10">
    <property type="entry name" value="Aldehyde Dehydrogenase, Chain A, domain 1"/>
    <property type="match status" value="1"/>
</dbReference>
<name>A0A5C3Q7H2_9AGAR</name>
<dbReference type="InterPro" id="IPR029510">
    <property type="entry name" value="Ald_DH_CS_GLU"/>
</dbReference>
<dbReference type="InterPro" id="IPR016161">
    <property type="entry name" value="Ald_DH/histidinol_DH"/>
</dbReference>
<dbReference type="STRING" id="1884261.A0A5C3Q7H2"/>
<dbReference type="EMBL" id="ML178842">
    <property type="protein sequence ID" value="TFK98044.1"/>
    <property type="molecule type" value="Genomic_DNA"/>
</dbReference>
<evidence type="ECO:0000313" key="6">
    <source>
        <dbReference type="EMBL" id="TFK98044.1"/>
    </source>
</evidence>
<dbReference type="InterPro" id="IPR016163">
    <property type="entry name" value="Ald_DH_C"/>
</dbReference>